<dbReference type="Proteomes" id="UP000234752">
    <property type="component" value="Chromosome eg_1"/>
</dbReference>
<dbReference type="SUPFAM" id="SSF56784">
    <property type="entry name" value="HAD-like"/>
    <property type="match status" value="1"/>
</dbReference>
<dbReference type="KEGG" id="ncb:C0V82_14325"/>
<proteinExistence type="predicted"/>
<protein>
    <recommendedName>
        <fullName evidence="3">Haloacid dehalogenase-like hydrolase</fullName>
    </recommendedName>
</protein>
<dbReference type="InterPro" id="IPR023214">
    <property type="entry name" value="HAD_sf"/>
</dbReference>
<dbReference type="AlphaFoldDB" id="A0A2K9NE63"/>
<dbReference type="Gene3D" id="3.40.50.1000">
    <property type="entry name" value="HAD superfamily/HAD-like"/>
    <property type="match status" value="1"/>
</dbReference>
<evidence type="ECO:0008006" key="3">
    <source>
        <dbReference type="Google" id="ProtNLM"/>
    </source>
</evidence>
<name>A0A2K9NE63_9PROT</name>
<dbReference type="Gene3D" id="1.20.1440.100">
    <property type="entry name" value="SG protein - dephosphorylation function"/>
    <property type="match status" value="1"/>
</dbReference>
<sequence length="241" mass="26417">MPCIRGNCAAFPGRLMRNVVILDLDGTVLSVNSFRLWASYMLRAASPHMAPGRRLGLALRAGGALVARKAGLMGHEALKHHLQSLWQRSTAGDGGATLSHFNDGLRRHVRPELQPLLSAMAAGQVDGVLATAAAADYAQHFGGLLGIPHVLATPAIRPRTMPSNIGRHKRDAVLDFLARQGWMERPRILFTDHEDDLPLIEICRTVHWFGPPTALAAMATRFPHTALHQGFTDPEDRRQRC</sequence>
<evidence type="ECO:0000313" key="1">
    <source>
        <dbReference type="EMBL" id="AUN31282.1"/>
    </source>
</evidence>
<dbReference type="EMBL" id="CP025611">
    <property type="protein sequence ID" value="AUN31282.1"/>
    <property type="molecule type" value="Genomic_DNA"/>
</dbReference>
<gene>
    <name evidence="1" type="ORF">C0V82_14325</name>
</gene>
<reference evidence="1 2" key="1">
    <citation type="submission" date="2017-12" db="EMBL/GenBank/DDBJ databases">
        <title>Genomes of bacteria within cyanobacterial aggregates.</title>
        <authorList>
            <person name="Cai H."/>
        </authorList>
    </citation>
    <scope>NUCLEOTIDE SEQUENCE [LARGE SCALE GENOMIC DNA]</scope>
    <source>
        <strain evidence="1 2">TH16</strain>
    </source>
</reference>
<keyword evidence="2" id="KW-1185">Reference proteome</keyword>
<accession>A0A2K9NE63</accession>
<evidence type="ECO:0000313" key="2">
    <source>
        <dbReference type="Proteomes" id="UP000234752"/>
    </source>
</evidence>
<dbReference type="PROSITE" id="PS01228">
    <property type="entry name" value="COF_1"/>
    <property type="match status" value="1"/>
</dbReference>
<organism evidence="1 2">
    <name type="scientific">Niveispirillum cyanobacteriorum</name>
    <dbReference type="NCBI Taxonomy" id="1612173"/>
    <lineage>
        <taxon>Bacteria</taxon>
        <taxon>Pseudomonadati</taxon>
        <taxon>Pseudomonadota</taxon>
        <taxon>Alphaproteobacteria</taxon>
        <taxon>Rhodospirillales</taxon>
        <taxon>Azospirillaceae</taxon>
        <taxon>Niveispirillum</taxon>
    </lineage>
</organism>
<dbReference type="Pfam" id="PF12710">
    <property type="entry name" value="HAD"/>
    <property type="match status" value="1"/>
</dbReference>
<dbReference type="InterPro" id="IPR036412">
    <property type="entry name" value="HAD-like_sf"/>
</dbReference>